<dbReference type="Proteomes" id="UP000614601">
    <property type="component" value="Unassembled WGS sequence"/>
</dbReference>
<keyword evidence="5" id="KW-1185">Reference proteome</keyword>
<dbReference type="InterPro" id="IPR031424">
    <property type="entry name" value="QVR-like"/>
</dbReference>
<comment type="caution">
    <text evidence="4">The sequence shown here is derived from an EMBL/GenBank/DDBJ whole genome shotgun (WGS) entry which is preliminary data.</text>
</comment>
<dbReference type="OrthoDB" id="6420171at2759"/>
<feature type="chain" id="PRO_5044131752" description="Protein sleepless" evidence="3">
    <location>
        <begin position="21"/>
        <end position="150"/>
    </location>
</feature>
<dbReference type="GO" id="GO:0032222">
    <property type="term" value="P:regulation of synaptic transmission, cholinergic"/>
    <property type="evidence" value="ECO:0007669"/>
    <property type="project" value="InterPro"/>
</dbReference>
<evidence type="ECO:0000256" key="1">
    <source>
        <dbReference type="ARBA" id="ARBA00022729"/>
    </source>
</evidence>
<dbReference type="Pfam" id="PF17064">
    <property type="entry name" value="QVR"/>
    <property type="match status" value="1"/>
</dbReference>
<dbReference type="EMBL" id="CAJFDH010000006">
    <property type="protein sequence ID" value="CAD5229471.1"/>
    <property type="molecule type" value="Genomic_DNA"/>
</dbReference>
<gene>
    <name evidence="4" type="ORF">BOKJ2_LOCUS13530</name>
</gene>
<evidence type="ECO:0000256" key="2">
    <source>
        <dbReference type="ARBA" id="ARBA00023180"/>
    </source>
</evidence>
<protein>
    <recommendedName>
        <fullName evidence="6">Protein sleepless</fullName>
    </recommendedName>
</protein>
<evidence type="ECO:0008006" key="6">
    <source>
        <dbReference type="Google" id="ProtNLM"/>
    </source>
</evidence>
<dbReference type="PANTHER" id="PTHR33562">
    <property type="entry name" value="ATILLA, ISOFORM B-RELATED-RELATED"/>
    <property type="match status" value="1"/>
</dbReference>
<accession>A0A811LP86</accession>
<dbReference type="EMBL" id="CAJFCW020000006">
    <property type="protein sequence ID" value="CAG9126729.1"/>
    <property type="molecule type" value="Genomic_DNA"/>
</dbReference>
<evidence type="ECO:0000256" key="3">
    <source>
        <dbReference type="SAM" id="SignalP"/>
    </source>
</evidence>
<reference evidence="4" key="1">
    <citation type="submission" date="2020-09" db="EMBL/GenBank/DDBJ databases">
        <authorList>
            <person name="Kikuchi T."/>
        </authorList>
    </citation>
    <scope>NUCLEOTIDE SEQUENCE</scope>
    <source>
        <strain evidence="4">SH1</strain>
    </source>
</reference>
<evidence type="ECO:0000313" key="4">
    <source>
        <dbReference type="EMBL" id="CAD5229471.1"/>
    </source>
</evidence>
<keyword evidence="2" id="KW-0325">Glycoprotein</keyword>
<dbReference type="GO" id="GO:0030431">
    <property type="term" value="P:sleep"/>
    <property type="evidence" value="ECO:0007669"/>
    <property type="project" value="InterPro"/>
</dbReference>
<proteinExistence type="predicted"/>
<evidence type="ECO:0000313" key="5">
    <source>
        <dbReference type="Proteomes" id="UP000614601"/>
    </source>
</evidence>
<dbReference type="PANTHER" id="PTHR33562:SF2">
    <property type="entry name" value="PROTEIN QUIVER"/>
    <property type="match status" value="1"/>
</dbReference>
<feature type="signal peptide" evidence="3">
    <location>
        <begin position="1"/>
        <end position="20"/>
    </location>
</feature>
<name>A0A811LP86_9BILA</name>
<keyword evidence="1 3" id="KW-0732">Signal</keyword>
<dbReference type="AlphaFoldDB" id="A0A811LP86"/>
<dbReference type="Proteomes" id="UP000783686">
    <property type="component" value="Unassembled WGS sequence"/>
</dbReference>
<organism evidence="4 5">
    <name type="scientific">Bursaphelenchus okinawaensis</name>
    <dbReference type="NCBI Taxonomy" id="465554"/>
    <lineage>
        <taxon>Eukaryota</taxon>
        <taxon>Metazoa</taxon>
        <taxon>Ecdysozoa</taxon>
        <taxon>Nematoda</taxon>
        <taxon>Chromadorea</taxon>
        <taxon>Rhabditida</taxon>
        <taxon>Tylenchina</taxon>
        <taxon>Tylenchomorpha</taxon>
        <taxon>Aphelenchoidea</taxon>
        <taxon>Aphelenchoididae</taxon>
        <taxon>Bursaphelenchus</taxon>
    </lineage>
</organism>
<dbReference type="InterPro" id="IPR050975">
    <property type="entry name" value="Sleep_regulator"/>
</dbReference>
<sequence>MVSVRLSLVLFLASAFVVSAQKKAGGVSCYQCNSLTTGQEVCEGSDEKKLGTYKKPCPKLTDGALAGTEANSCRKIIQRVEGEEAIVRECAYTGDEEVDGKRRIGNKGIVLYLYQCFNDEPGKPCNSASTLSLATASILTAFYSIYHLLQ</sequence>